<evidence type="ECO:0000313" key="1">
    <source>
        <dbReference type="EMBL" id="CAG8683851.1"/>
    </source>
</evidence>
<sequence length="110" mass="12657">RKSSNIGAKISGIHVFGFNAMDVQQERERKQRQPCFLKSFNTLTIDQGLISQNAYRKLATIQSELPREYNVLNTKKRINKEMNIKIPIFTLNIDDVDMSLTTNEPSNDNI</sequence>
<evidence type="ECO:0000313" key="2">
    <source>
        <dbReference type="Proteomes" id="UP000789920"/>
    </source>
</evidence>
<reference evidence="1" key="1">
    <citation type="submission" date="2021-06" db="EMBL/GenBank/DDBJ databases">
        <authorList>
            <person name="Kallberg Y."/>
            <person name="Tangrot J."/>
            <person name="Rosling A."/>
        </authorList>
    </citation>
    <scope>NUCLEOTIDE SEQUENCE</scope>
    <source>
        <strain evidence="1">MA461A</strain>
    </source>
</reference>
<accession>A0ACA9P0S7</accession>
<keyword evidence="2" id="KW-1185">Reference proteome</keyword>
<dbReference type="EMBL" id="CAJVQC010017319">
    <property type="protein sequence ID" value="CAG8683851.1"/>
    <property type="molecule type" value="Genomic_DNA"/>
</dbReference>
<feature type="non-terminal residue" evidence="1">
    <location>
        <position position="1"/>
    </location>
</feature>
<organism evidence="1 2">
    <name type="scientific">Racocetra persica</name>
    <dbReference type="NCBI Taxonomy" id="160502"/>
    <lineage>
        <taxon>Eukaryota</taxon>
        <taxon>Fungi</taxon>
        <taxon>Fungi incertae sedis</taxon>
        <taxon>Mucoromycota</taxon>
        <taxon>Glomeromycotina</taxon>
        <taxon>Glomeromycetes</taxon>
        <taxon>Diversisporales</taxon>
        <taxon>Gigasporaceae</taxon>
        <taxon>Racocetra</taxon>
    </lineage>
</organism>
<name>A0ACA9P0S7_9GLOM</name>
<comment type="caution">
    <text evidence="1">The sequence shown here is derived from an EMBL/GenBank/DDBJ whole genome shotgun (WGS) entry which is preliminary data.</text>
</comment>
<proteinExistence type="predicted"/>
<feature type="non-terminal residue" evidence="1">
    <location>
        <position position="110"/>
    </location>
</feature>
<dbReference type="Proteomes" id="UP000789920">
    <property type="component" value="Unassembled WGS sequence"/>
</dbReference>
<gene>
    <name evidence="1" type="ORF">RPERSI_LOCUS9244</name>
</gene>
<protein>
    <submittedName>
        <fullName evidence="1">6623_t:CDS:1</fullName>
    </submittedName>
</protein>